<dbReference type="Proteomes" id="UP000241394">
    <property type="component" value="Chromosome LG23"/>
</dbReference>
<evidence type="ECO:0000256" key="3">
    <source>
        <dbReference type="ARBA" id="ARBA00023274"/>
    </source>
</evidence>
<dbReference type="NCBIfam" id="TIGR00030">
    <property type="entry name" value="S21p"/>
    <property type="match status" value="1"/>
</dbReference>
<dbReference type="PANTHER" id="PTHR21109:SF27">
    <property type="entry name" value="30S RIBOSOMAL PROTEIN S21, CHLOROPLASTIC"/>
    <property type="match status" value="1"/>
</dbReference>
<dbReference type="Gene3D" id="1.20.5.1150">
    <property type="entry name" value="Ribosomal protein S8"/>
    <property type="match status" value="1"/>
</dbReference>
<dbReference type="InterPro" id="IPR038380">
    <property type="entry name" value="Ribosomal_bS21_sf"/>
</dbReference>
<dbReference type="AlphaFoldDB" id="A0A2R6PUQ8"/>
<dbReference type="GO" id="GO:0003735">
    <property type="term" value="F:structural constituent of ribosome"/>
    <property type="evidence" value="ECO:0007669"/>
    <property type="project" value="InterPro"/>
</dbReference>
<keyword evidence="6" id="KW-1185">Reference proteome</keyword>
<dbReference type="PRINTS" id="PR00976">
    <property type="entry name" value="RIBOSOMALS21"/>
</dbReference>
<feature type="compositionally biased region" description="Low complexity" evidence="4">
    <location>
        <begin position="28"/>
        <end position="40"/>
    </location>
</feature>
<dbReference type="GO" id="GO:0006412">
    <property type="term" value="P:translation"/>
    <property type="evidence" value="ECO:0007669"/>
    <property type="project" value="InterPro"/>
</dbReference>
<dbReference type="HAMAP" id="MF_00358">
    <property type="entry name" value="Ribosomal_bS21"/>
    <property type="match status" value="1"/>
</dbReference>
<reference evidence="6" key="2">
    <citation type="journal article" date="2018" name="BMC Genomics">
        <title>A manually annotated Actinidia chinensis var. chinensis (kiwifruit) genome highlights the challenges associated with draft genomes and gene prediction in plants.</title>
        <authorList>
            <person name="Pilkington S.M."/>
            <person name="Crowhurst R."/>
            <person name="Hilario E."/>
            <person name="Nardozza S."/>
            <person name="Fraser L."/>
            <person name="Peng Y."/>
            <person name="Gunaseelan K."/>
            <person name="Simpson R."/>
            <person name="Tahir J."/>
            <person name="Deroles S.C."/>
            <person name="Templeton K."/>
            <person name="Luo Z."/>
            <person name="Davy M."/>
            <person name="Cheng C."/>
            <person name="McNeilage M."/>
            <person name="Scaglione D."/>
            <person name="Liu Y."/>
            <person name="Zhang Q."/>
            <person name="Datson P."/>
            <person name="De Silva N."/>
            <person name="Gardiner S.E."/>
            <person name="Bassett H."/>
            <person name="Chagne D."/>
            <person name="McCallum J."/>
            <person name="Dzierzon H."/>
            <person name="Deng C."/>
            <person name="Wang Y.Y."/>
            <person name="Barron L."/>
            <person name="Manako K."/>
            <person name="Bowen J."/>
            <person name="Foster T.M."/>
            <person name="Erridge Z.A."/>
            <person name="Tiffin H."/>
            <person name="Waite C.N."/>
            <person name="Davies K.M."/>
            <person name="Grierson E.P."/>
            <person name="Laing W.A."/>
            <person name="Kirk R."/>
            <person name="Chen X."/>
            <person name="Wood M."/>
            <person name="Montefiori M."/>
            <person name="Brummell D.A."/>
            <person name="Schwinn K.E."/>
            <person name="Catanach A."/>
            <person name="Fullerton C."/>
            <person name="Li D."/>
            <person name="Meiyalaghan S."/>
            <person name="Nieuwenhuizen N."/>
            <person name="Read N."/>
            <person name="Prakash R."/>
            <person name="Hunter D."/>
            <person name="Zhang H."/>
            <person name="McKenzie M."/>
            <person name="Knabel M."/>
            <person name="Harris A."/>
            <person name="Allan A.C."/>
            <person name="Gleave A."/>
            <person name="Chen A."/>
            <person name="Janssen B.J."/>
            <person name="Plunkett B."/>
            <person name="Ampomah-Dwamena C."/>
            <person name="Voogd C."/>
            <person name="Leif D."/>
            <person name="Lafferty D."/>
            <person name="Souleyre E.J.F."/>
            <person name="Varkonyi-Gasic E."/>
            <person name="Gambi F."/>
            <person name="Hanley J."/>
            <person name="Yao J.L."/>
            <person name="Cheung J."/>
            <person name="David K.M."/>
            <person name="Warren B."/>
            <person name="Marsh K."/>
            <person name="Snowden K.C."/>
            <person name="Lin-Wang K."/>
            <person name="Brian L."/>
            <person name="Martinez-Sanchez M."/>
            <person name="Wang M."/>
            <person name="Ileperuma N."/>
            <person name="Macnee N."/>
            <person name="Campin R."/>
            <person name="McAtee P."/>
            <person name="Drummond R.S.M."/>
            <person name="Espley R.V."/>
            <person name="Ireland H.S."/>
            <person name="Wu R."/>
            <person name="Atkinson R.G."/>
            <person name="Karunairetnam S."/>
            <person name="Bulley S."/>
            <person name="Chunkath S."/>
            <person name="Hanley Z."/>
            <person name="Storey R."/>
            <person name="Thrimawithana A.H."/>
            <person name="Thomson S."/>
            <person name="David C."/>
            <person name="Testolin R."/>
            <person name="Huang H."/>
            <person name="Hellens R.P."/>
            <person name="Schaffer R.J."/>
        </authorList>
    </citation>
    <scope>NUCLEOTIDE SEQUENCE [LARGE SCALE GENOMIC DNA]</scope>
    <source>
        <strain evidence="6">cv. Red5</strain>
    </source>
</reference>
<evidence type="ECO:0000313" key="6">
    <source>
        <dbReference type="Proteomes" id="UP000241394"/>
    </source>
</evidence>
<dbReference type="PANTHER" id="PTHR21109">
    <property type="entry name" value="MITOCHONDRIAL 28S RIBOSOMAL PROTEIN S21"/>
    <property type="match status" value="1"/>
</dbReference>
<evidence type="ECO:0000256" key="1">
    <source>
        <dbReference type="ARBA" id="ARBA00006640"/>
    </source>
</evidence>
<dbReference type="InterPro" id="IPR001911">
    <property type="entry name" value="Ribosomal_bS21"/>
</dbReference>
<reference evidence="5 6" key="1">
    <citation type="submission" date="2017-07" db="EMBL/GenBank/DDBJ databases">
        <title>An improved, manually edited Actinidia chinensis var. chinensis (kiwifruit) genome highlights the challenges associated with draft genomes and gene prediction in plants.</title>
        <authorList>
            <person name="Pilkington S."/>
            <person name="Crowhurst R."/>
            <person name="Hilario E."/>
            <person name="Nardozza S."/>
            <person name="Fraser L."/>
            <person name="Peng Y."/>
            <person name="Gunaseelan K."/>
            <person name="Simpson R."/>
            <person name="Tahir J."/>
            <person name="Deroles S."/>
            <person name="Templeton K."/>
            <person name="Luo Z."/>
            <person name="Davy M."/>
            <person name="Cheng C."/>
            <person name="Mcneilage M."/>
            <person name="Scaglione D."/>
            <person name="Liu Y."/>
            <person name="Zhang Q."/>
            <person name="Datson P."/>
            <person name="De Silva N."/>
            <person name="Gardiner S."/>
            <person name="Bassett H."/>
            <person name="Chagne D."/>
            <person name="Mccallum J."/>
            <person name="Dzierzon H."/>
            <person name="Deng C."/>
            <person name="Wang Y.-Y."/>
            <person name="Barron N."/>
            <person name="Manako K."/>
            <person name="Bowen J."/>
            <person name="Foster T."/>
            <person name="Erridge Z."/>
            <person name="Tiffin H."/>
            <person name="Waite C."/>
            <person name="Davies K."/>
            <person name="Grierson E."/>
            <person name="Laing W."/>
            <person name="Kirk R."/>
            <person name="Chen X."/>
            <person name="Wood M."/>
            <person name="Montefiori M."/>
            <person name="Brummell D."/>
            <person name="Schwinn K."/>
            <person name="Catanach A."/>
            <person name="Fullerton C."/>
            <person name="Li D."/>
            <person name="Meiyalaghan S."/>
            <person name="Nieuwenhuizen N."/>
            <person name="Read N."/>
            <person name="Prakash R."/>
            <person name="Hunter D."/>
            <person name="Zhang H."/>
            <person name="Mckenzie M."/>
            <person name="Knabel M."/>
            <person name="Harris A."/>
            <person name="Allan A."/>
            <person name="Chen A."/>
            <person name="Janssen B."/>
            <person name="Plunkett B."/>
            <person name="Dwamena C."/>
            <person name="Voogd C."/>
            <person name="Leif D."/>
            <person name="Lafferty D."/>
            <person name="Souleyre E."/>
            <person name="Varkonyi-Gasic E."/>
            <person name="Gambi F."/>
            <person name="Hanley J."/>
            <person name="Yao J.-L."/>
            <person name="Cheung J."/>
            <person name="David K."/>
            <person name="Warren B."/>
            <person name="Marsh K."/>
            <person name="Snowden K."/>
            <person name="Lin-Wang K."/>
            <person name="Brian L."/>
            <person name="Martinez-Sanchez M."/>
            <person name="Wang M."/>
            <person name="Ileperuma N."/>
            <person name="Macnee N."/>
            <person name="Campin R."/>
            <person name="Mcatee P."/>
            <person name="Drummond R."/>
            <person name="Espley R."/>
            <person name="Ireland H."/>
            <person name="Wu R."/>
            <person name="Atkinson R."/>
            <person name="Karunairetnam S."/>
            <person name="Bulley S."/>
            <person name="Chunkath S."/>
            <person name="Hanley Z."/>
            <person name="Storey R."/>
            <person name="Thrimawithana A."/>
            <person name="Thomson S."/>
            <person name="David C."/>
            <person name="Testolin R."/>
        </authorList>
    </citation>
    <scope>NUCLEOTIDE SEQUENCE [LARGE SCALE GENOMIC DNA]</scope>
    <source>
        <strain evidence="6">cv. Red5</strain>
        <tissue evidence="5">Young leaf</tissue>
    </source>
</reference>
<protein>
    <submittedName>
        <fullName evidence="5">30S ribosomal protein</fullName>
    </submittedName>
</protein>
<evidence type="ECO:0000256" key="4">
    <source>
        <dbReference type="SAM" id="MobiDB-lite"/>
    </source>
</evidence>
<dbReference type="OMA" id="WDYDVEL"/>
<name>A0A2R6PUQ8_ACTCC</name>
<dbReference type="STRING" id="1590841.A0A2R6PUQ8"/>
<comment type="caution">
    <text evidence="5">The sequence shown here is derived from an EMBL/GenBank/DDBJ whole genome shotgun (WGS) entry which is preliminary data.</text>
</comment>
<organism evidence="5 6">
    <name type="scientific">Actinidia chinensis var. chinensis</name>
    <name type="common">Chinese soft-hair kiwi</name>
    <dbReference type="NCBI Taxonomy" id="1590841"/>
    <lineage>
        <taxon>Eukaryota</taxon>
        <taxon>Viridiplantae</taxon>
        <taxon>Streptophyta</taxon>
        <taxon>Embryophyta</taxon>
        <taxon>Tracheophyta</taxon>
        <taxon>Spermatophyta</taxon>
        <taxon>Magnoliopsida</taxon>
        <taxon>eudicotyledons</taxon>
        <taxon>Gunneridae</taxon>
        <taxon>Pentapetalae</taxon>
        <taxon>asterids</taxon>
        <taxon>Ericales</taxon>
        <taxon>Actinidiaceae</taxon>
        <taxon>Actinidia</taxon>
    </lineage>
</organism>
<dbReference type="Gramene" id="PSR96752">
    <property type="protein sequence ID" value="PSR96752"/>
    <property type="gene ID" value="CEY00_Acc26805"/>
</dbReference>
<feature type="region of interest" description="Disordered" evidence="4">
    <location>
        <begin position="130"/>
        <end position="165"/>
    </location>
</feature>
<evidence type="ECO:0000313" key="5">
    <source>
        <dbReference type="EMBL" id="PSR96752.1"/>
    </source>
</evidence>
<gene>
    <name evidence="5" type="ORF">CEY00_Acc26805</name>
</gene>
<feature type="region of interest" description="Disordered" evidence="4">
    <location>
        <begin position="14"/>
        <end position="55"/>
    </location>
</feature>
<sequence length="188" mass="21392">MATSSSLFSLFSLSPPNSLSPKPPPTHLPSFSPLSLSSSSSPPPPRSHILQYGHGSSLITPKDPSLSSDLQSVICPSLAFANMVFFKSTFNVHVDVGEDEPEEVLVSRFRREVFRAGVIQEVKRRRFFENMKDKKKRKSQEAAKRNRRRRPQPKAEEKDKQEASKKVWVKYSEEDDNWDLVDVEVPYC</sequence>
<keyword evidence="3" id="KW-0687">Ribonucleoprotein</keyword>
<dbReference type="OrthoDB" id="785538at2759"/>
<dbReference type="Pfam" id="PF01165">
    <property type="entry name" value="Ribosomal_S21"/>
    <property type="match status" value="1"/>
</dbReference>
<dbReference type="GO" id="GO:1990904">
    <property type="term" value="C:ribonucleoprotein complex"/>
    <property type="evidence" value="ECO:0007669"/>
    <property type="project" value="UniProtKB-KW"/>
</dbReference>
<dbReference type="GO" id="GO:0005840">
    <property type="term" value="C:ribosome"/>
    <property type="evidence" value="ECO:0007669"/>
    <property type="project" value="UniProtKB-KW"/>
</dbReference>
<feature type="compositionally biased region" description="Basic and acidic residues" evidence="4">
    <location>
        <begin position="153"/>
        <end position="165"/>
    </location>
</feature>
<comment type="similarity">
    <text evidence="1">Belongs to the bacterial ribosomal protein bS21 family.</text>
</comment>
<keyword evidence="2 5" id="KW-0689">Ribosomal protein</keyword>
<evidence type="ECO:0000256" key="2">
    <source>
        <dbReference type="ARBA" id="ARBA00022980"/>
    </source>
</evidence>
<proteinExistence type="inferred from homology"/>
<dbReference type="InParanoid" id="A0A2R6PUQ8"/>
<dbReference type="EMBL" id="NKQK01000023">
    <property type="protein sequence ID" value="PSR96752.1"/>
    <property type="molecule type" value="Genomic_DNA"/>
</dbReference>
<accession>A0A2R6PUQ8</accession>